<feature type="transmembrane region" description="Helical" evidence="7">
    <location>
        <begin position="174"/>
        <end position="200"/>
    </location>
</feature>
<dbReference type="InterPro" id="IPR052337">
    <property type="entry name" value="SAT4-like"/>
</dbReference>
<keyword evidence="10" id="KW-1185">Reference proteome</keyword>
<accession>A0A443HXT1</accession>
<feature type="domain" description="Rhodopsin" evidence="8">
    <location>
        <begin position="42"/>
        <end position="273"/>
    </location>
</feature>
<evidence type="ECO:0000313" key="10">
    <source>
        <dbReference type="Proteomes" id="UP000283841"/>
    </source>
</evidence>
<feature type="region of interest" description="Disordered" evidence="6">
    <location>
        <begin position="318"/>
        <end position="358"/>
    </location>
</feature>
<name>A0A443HXT1_BYSSP</name>
<feature type="transmembrane region" description="Helical" evidence="7">
    <location>
        <begin position="250"/>
        <end position="272"/>
    </location>
</feature>
<evidence type="ECO:0000256" key="7">
    <source>
        <dbReference type="SAM" id="Phobius"/>
    </source>
</evidence>
<comment type="subcellular location">
    <subcellularLocation>
        <location evidence="1">Membrane</location>
        <topology evidence="1">Multi-pass membrane protein</topology>
    </subcellularLocation>
</comment>
<evidence type="ECO:0000256" key="2">
    <source>
        <dbReference type="ARBA" id="ARBA00022692"/>
    </source>
</evidence>
<organism evidence="9 10">
    <name type="scientific">Byssochlamys spectabilis</name>
    <name type="common">Paecilomyces variotii</name>
    <dbReference type="NCBI Taxonomy" id="264951"/>
    <lineage>
        <taxon>Eukaryota</taxon>
        <taxon>Fungi</taxon>
        <taxon>Dikarya</taxon>
        <taxon>Ascomycota</taxon>
        <taxon>Pezizomycotina</taxon>
        <taxon>Eurotiomycetes</taxon>
        <taxon>Eurotiomycetidae</taxon>
        <taxon>Eurotiales</taxon>
        <taxon>Thermoascaceae</taxon>
        <taxon>Paecilomyces</taxon>
    </lineage>
</organism>
<feature type="compositionally biased region" description="Polar residues" evidence="6">
    <location>
        <begin position="321"/>
        <end position="340"/>
    </location>
</feature>
<evidence type="ECO:0000256" key="5">
    <source>
        <dbReference type="ARBA" id="ARBA00038359"/>
    </source>
</evidence>
<evidence type="ECO:0000256" key="3">
    <source>
        <dbReference type="ARBA" id="ARBA00022989"/>
    </source>
</evidence>
<dbReference type="GO" id="GO:0016020">
    <property type="term" value="C:membrane"/>
    <property type="evidence" value="ECO:0007669"/>
    <property type="project" value="UniProtKB-SubCell"/>
</dbReference>
<feature type="transmembrane region" description="Helical" evidence="7">
    <location>
        <begin position="26"/>
        <end position="46"/>
    </location>
</feature>
<feature type="transmembrane region" description="Helical" evidence="7">
    <location>
        <begin position="212"/>
        <end position="230"/>
    </location>
</feature>
<dbReference type="InterPro" id="IPR049326">
    <property type="entry name" value="Rhodopsin_dom_fungi"/>
</dbReference>
<evidence type="ECO:0000256" key="6">
    <source>
        <dbReference type="SAM" id="MobiDB-lite"/>
    </source>
</evidence>
<sequence>MASSLTPEEIAYYKAHASDNLSPNEIATDVIGFIVAFTAVILRVIARRRSRKQWGFGADDWMIVAAMFPLTGYTILLALSIANGEGRHIIFLKNPKAFIQEYVAAIVCYSVGVMLTKISILLYYHRLFQSVTLSWVIGAVVVAYNLAVIFVAAFECIPLSSMWTGQPGKCIATKVPFTILAVMNTLTDIAILTLPVRYVCKLRMRTTRKVQVLAIFMLGGLVTIFGIIRAVAVGTSKSTDPTYSAVYEGIWSYTEMCVGVVAACLPTLGPLVRSGQSGSTGRSLSLKFLTPSLRTWRMSASQNRASASIDDKASWKLHGWPSSQDGQQDFSSTVHANPSSLEEAKERGGSSDNDSGVNFTVVVSPEEEGVARTVSPPLEIRVKRGLHQSFDHV</sequence>
<evidence type="ECO:0000256" key="4">
    <source>
        <dbReference type="ARBA" id="ARBA00023136"/>
    </source>
</evidence>
<protein>
    <recommendedName>
        <fullName evidence="8">Rhodopsin domain-containing protein</fullName>
    </recommendedName>
</protein>
<dbReference type="PANTHER" id="PTHR33048">
    <property type="entry name" value="PTH11-LIKE INTEGRAL MEMBRANE PROTEIN (AFU_ORTHOLOGUE AFUA_5G11245)"/>
    <property type="match status" value="1"/>
</dbReference>
<evidence type="ECO:0000256" key="1">
    <source>
        <dbReference type="ARBA" id="ARBA00004141"/>
    </source>
</evidence>
<proteinExistence type="inferred from homology"/>
<feature type="transmembrane region" description="Helical" evidence="7">
    <location>
        <begin position="58"/>
        <end position="82"/>
    </location>
</feature>
<keyword evidence="2 7" id="KW-0812">Transmembrane</keyword>
<dbReference type="AlphaFoldDB" id="A0A443HXT1"/>
<gene>
    <name evidence="9" type="ORF">C8Q69DRAFT_460611</name>
</gene>
<dbReference type="EMBL" id="RCNU01000003">
    <property type="protein sequence ID" value="RWQ96639.1"/>
    <property type="molecule type" value="Genomic_DNA"/>
</dbReference>
<evidence type="ECO:0000313" key="9">
    <source>
        <dbReference type="EMBL" id="RWQ96639.1"/>
    </source>
</evidence>
<comment type="similarity">
    <text evidence="5">Belongs to the SAT4 family.</text>
</comment>
<dbReference type="RefSeq" id="XP_028486284.1">
    <property type="nucleotide sequence ID" value="XM_028630182.1"/>
</dbReference>
<dbReference type="VEuPathDB" id="FungiDB:C8Q69DRAFT_460611"/>
<keyword evidence="3 7" id="KW-1133">Transmembrane helix</keyword>
<dbReference type="PANTHER" id="PTHR33048:SF47">
    <property type="entry name" value="INTEGRAL MEMBRANE PROTEIN-RELATED"/>
    <property type="match status" value="1"/>
</dbReference>
<reference evidence="9 10" key="1">
    <citation type="journal article" date="2018" name="Front. Microbiol.">
        <title>Genomic and genetic insights into a cosmopolitan fungus, Paecilomyces variotii (Eurotiales).</title>
        <authorList>
            <person name="Urquhart A.S."/>
            <person name="Mondo S.J."/>
            <person name="Makela M.R."/>
            <person name="Hane J.K."/>
            <person name="Wiebenga A."/>
            <person name="He G."/>
            <person name="Mihaltcheva S."/>
            <person name="Pangilinan J."/>
            <person name="Lipzen A."/>
            <person name="Barry K."/>
            <person name="de Vries R.P."/>
            <person name="Grigoriev I.V."/>
            <person name="Idnurm A."/>
        </authorList>
    </citation>
    <scope>NUCLEOTIDE SEQUENCE [LARGE SCALE GENOMIC DNA]</scope>
    <source>
        <strain evidence="9 10">CBS 101075</strain>
    </source>
</reference>
<dbReference type="Proteomes" id="UP000283841">
    <property type="component" value="Unassembled WGS sequence"/>
</dbReference>
<keyword evidence="4 7" id="KW-0472">Membrane</keyword>
<evidence type="ECO:0000259" key="8">
    <source>
        <dbReference type="Pfam" id="PF20684"/>
    </source>
</evidence>
<dbReference type="Pfam" id="PF20684">
    <property type="entry name" value="Fung_rhodopsin"/>
    <property type="match status" value="1"/>
</dbReference>
<comment type="caution">
    <text evidence="9">The sequence shown here is derived from an EMBL/GenBank/DDBJ whole genome shotgun (WGS) entry which is preliminary data.</text>
</comment>
<feature type="transmembrane region" description="Helical" evidence="7">
    <location>
        <begin position="102"/>
        <end position="124"/>
    </location>
</feature>
<feature type="transmembrane region" description="Helical" evidence="7">
    <location>
        <begin position="131"/>
        <end position="154"/>
    </location>
</feature>
<dbReference type="GeneID" id="39599459"/>